<keyword evidence="2" id="KW-1185">Reference proteome</keyword>
<gene>
    <name evidence="1" type="ORF">M0R45_016117</name>
</gene>
<accession>A0AAW1XR24</accession>
<evidence type="ECO:0000313" key="2">
    <source>
        <dbReference type="Proteomes" id="UP001457282"/>
    </source>
</evidence>
<name>A0AAW1XR24_RUBAR</name>
<comment type="caution">
    <text evidence="1">The sequence shown here is derived from an EMBL/GenBank/DDBJ whole genome shotgun (WGS) entry which is preliminary data.</text>
</comment>
<proteinExistence type="predicted"/>
<dbReference type="Proteomes" id="UP001457282">
    <property type="component" value="Unassembled WGS sequence"/>
</dbReference>
<reference evidence="1 2" key="1">
    <citation type="journal article" date="2023" name="G3 (Bethesda)">
        <title>A chromosome-length genome assembly and annotation of blackberry (Rubus argutus, cv. 'Hillquist').</title>
        <authorList>
            <person name="Bruna T."/>
            <person name="Aryal R."/>
            <person name="Dudchenko O."/>
            <person name="Sargent D.J."/>
            <person name="Mead D."/>
            <person name="Buti M."/>
            <person name="Cavallini A."/>
            <person name="Hytonen T."/>
            <person name="Andres J."/>
            <person name="Pham M."/>
            <person name="Weisz D."/>
            <person name="Mascagni F."/>
            <person name="Usai G."/>
            <person name="Natali L."/>
            <person name="Bassil N."/>
            <person name="Fernandez G.E."/>
            <person name="Lomsadze A."/>
            <person name="Armour M."/>
            <person name="Olukolu B."/>
            <person name="Poorten T."/>
            <person name="Britton C."/>
            <person name="Davik J."/>
            <person name="Ashrafi H."/>
            <person name="Aiden E.L."/>
            <person name="Borodovsky M."/>
            <person name="Worthington M."/>
        </authorList>
    </citation>
    <scope>NUCLEOTIDE SEQUENCE [LARGE SCALE GENOMIC DNA]</scope>
    <source>
        <strain evidence="1">PI 553951</strain>
    </source>
</reference>
<sequence>MPSRKSPCSSLFTIAPHHPLPRARAQAAALSLSPLHLTDVLDGGGDGHGEMVSAVAVYGFGMEEVSHGEVSSGLIVVFGIWFCDLQVALNERARQFWLVP</sequence>
<dbReference type="AlphaFoldDB" id="A0AAW1XR24"/>
<organism evidence="1 2">
    <name type="scientific">Rubus argutus</name>
    <name type="common">Southern blackberry</name>
    <dbReference type="NCBI Taxonomy" id="59490"/>
    <lineage>
        <taxon>Eukaryota</taxon>
        <taxon>Viridiplantae</taxon>
        <taxon>Streptophyta</taxon>
        <taxon>Embryophyta</taxon>
        <taxon>Tracheophyta</taxon>
        <taxon>Spermatophyta</taxon>
        <taxon>Magnoliopsida</taxon>
        <taxon>eudicotyledons</taxon>
        <taxon>Gunneridae</taxon>
        <taxon>Pentapetalae</taxon>
        <taxon>rosids</taxon>
        <taxon>fabids</taxon>
        <taxon>Rosales</taxon>
        <taxon>Rosaceae</taxon>
        <taxon>Rosoideae</taxon>
        <taxon>Rosoideae incertae sedis</taxon>
        <taxon>Rubus</taxon>
    </lineage>
</organism>
<evidence type="ECO:0000313" key="1">
    <source>
        <dbReference type="EMBL" id="KAK9939421.1"/>
    </source>
</evidence>
<protein>
    <submittedName>
        <fullName evidence="1">Uncharacterized protein</fullName>
    </submittedName>
</protein>
<dbReference type="EMBL" id="JBEDUW010000003">
    <property type="protein sequence ID" value="KAK9939421.1"/>
    <property type="molecule type" value="Genomic_DNA"/>
</dbReference>